<evidence type="ECO:0000259" key="2">
    <source>
        <dbReference type="Pfam" id="PF03795"/>
    </source>
</evidence>
<evidence type="ECO:0000313" key="3">
    <source>
        <dbReference type="EMBL" id="MBD8017713.1"/>
    </source>
</evidence>
<keyword evidence="4" id="KW-1185">Reference proteome</keyword>
<gene>
    <name evidence="3" type="ORF">H9628_04450</name>
</gene>
<dbReference type="InterPro" id="IPR011008">
    <property type="entry name" value="Dimeric_a/b-barrel"/>
</dbReference>
<comment type="similarity">
    <text evidence="1">Belongs to the YciI family.</text>
</comment>
<dbReference type="RefSeq" id="WP_251832926.1">
    <property type="nucleotide sequence ID" value="NZ_JACSPS010000002.1"/>
</dbReference>
<dbReference type="InterPro" id="IPR005545">
    <property type="entry name" value="YCII"/>
</dbReference>
<protein>
    <recommendedName>
        <fullName evidence="2">YCII-related domain-containing protein</fullName>
    </recommendedName>
</protein>
<name>A0ABR8WLE4_9FLAO</name>
<dbReference type="Proteomes" id="UP000626242">
    <property type="component" value="Unassembled WGS sequence"/>
</dbReference>
<reference evidence="3 4" key="1">
    <citation type="submission" date="2020-08" db="EMBL/GenBank/DDBJ databases">
        <title>A Genomic Blueprint of the Chicken Gut Microbiome.</title>
        <authorList>
            <person name="Gilroy R."/>
            <person name="Ravi A."/>
            <person name="Getino M."/>
            <person name="Pursley I."/>
            <person name="Horton D.L."/>
            <person name="Alikhan N.-F."/>
            <person name="Baker D."/>
            <person name="Gharbi K."/>
            <person name="Hall N."/>
            <person name="Watson M."/>
            <person name="Adriaenssens E.M."/>
            <person name="Foster-Nyarko E."/>
            <person name="Jarju S."/>
            <person name="Secka A."/>
            <person name="Antonio M."/>
            <person name="Oren A."/>
            <person name="Chaudhuri R."/>
            <person name="La Ragione R.M."/>
            <person name="Hildebrand F."/>
            <person name="Pallen M.J."/>
        </authorList>
    </citation>
    <scope>NUCLEOTIDE SEQUENCE [LARGE SCALE GENOMIC DNA]</scope>
    <source>
        <strain evidence="3 4">Sa1CVA4</strain>
    </source>
</reference>
<dbReference type="EMBL" id="JACSPS010000002">
    <property type="protein sequence ID" value="MBD8017713.1"/>
    <property type="molecule type" value="Genomic_DNA"/>
</dbReference>
<organism evidence="3 4">
    <name type="scientific">Kaistella pullorum</name>
    <dbReference type="NCBI Taxonomy" id="2763074"/>
    <lineage>
        <taxon>Bacteria</taxon>
        <taxon>Pseudomonadati</taxon>
        <taxon>Bacteroidota</taxon>
        <taxon>Flavobacteriia</taxon>
        <taxon>Flavobacteriales</taxon>
        <taxon>Weeksellaceae</taxon>
        <taxon>Chryseobacterium group</taxon>
        <taxon>Kaistella</taxon>
    </lineage>
</organism>
<accession>A0ABR8WLE4</accession>
<sequence length="160" mass="17861">MKAVLIFTFLAAASLIFGQTEKDKTSLGTNPNYDNELAKRMGADDYGMKNYFLVILKTGANTSADKALVAESFKGHMTNINRLVAEDKLIVAGPFGKNEKNYRGIFILNNLKTREEATQLLQTDPAVKNGLLDYEIFPWYGSAALPQYLPFSDKIWKSKP</sequence>
<dbReference type="Gene3D" id="3.30.70.1060">
    <property type="entry name" value="Dimeric alpha+beta barrel"/>
    <property type="match status" value="1"/>
</dbReference>
<comment type="caution">
    <text evidence="3">The sequence shown here is derived from an EMBL/GenBank/DDBJ whole genome shotgun (WGS) entry which is preliminary data.</text>
</comment>
<dbReference type="SUPFAM" id="SSF54909">
    <property type="entry name" value="Dimeric alpha+beta barrel"/>
    <property type="match status" value="1"/>
</dbReference>
<proteinExistence type="inferred from homology"/>
<feature type="domain" description="YCII-related" evidence="2">
    <location>
        <begin position="64"/>
        <end position="139"/>
    </location>
</feature>
<dbReference type="Pfam" id="PF03795">
    <property type="entry name" value="YCII"/>
    <property type="match status" value="1"/>
</dbReference>
<evidence type="ECO:0000256" key="1">
    <source>
        <dbReference type="ARBA" id="ARBA00007689"/>
    </source>
</evidence>
<evidence type="ECO:0000313" key="4">
    <source>
        <dbReference type="Proteomes" id="UP000626242"/>
    </source>
</evidence>